<dbReference type="SMART" id="SM00382">
    <property type="entry name" value="AAA"/>
    <property type="match status" value="1"/>
</dbReference>
<dbReference type="STRING" id="4155.A0A022RWU3"/>
<keyword evidence="5" id="KW-0496">Mitochondrion</keyword>
<keyword evidence="3" id="KW-1000">Mitochondrion outer membrane</keyword>
<keyword evidence="3" id="KW-0472">Membrane</keyword>
<dbReference type="InterPro" id="IPR027417">
    <property type="entry name" value="P-loop_NTPase"/>
</dbReference>
<reference evidence="8 9" key="1">
    <citation type="journal article" date="2013" name="Proc. Natl. Acad. Sci. U.S.A.">
        <title>Fine-scale variation in meiotic recombination in Mimulus inferred from population shotgun sequencing.</title>
        <authorList>
            <person name="Hellsten U."/>
            <person name="Wright K.M."/>
            <person name="Jenkins J."/>
            <person name="Shu S."/>
            <person name="Yuan Y."/>
            <person name="Wessler S.R."/>
            <person name="Schmutz J."/>
            <person name="Willis J.H."/>
            <person name="Rokhsar D.S."/>
        </authorList>
    </citation>
    <scope>NUCLEOTIDE SEQUENCE [LARGE SCALE GENOMIC DNA]</scope>
    <source>
        <strain evidence="9">cv. DUN x IM62</strain>
    </source>
</reference>
<keyword evidence="2 6" id="KW-0547">Nucleotide-binding</keyword>
<dbReference type="InterPro" id="IPR041569">
    <property type="entry name" value="AAA_lid_3"/>
</dbReference>
<feature type="domain" description="AAA+ ATPase" evidence="7">
    <location>
        <begin position="123"/>
        <end position="221"/>
    </location>
</feature>
<dbReference type="GO" id="GO:0005741">
    <property type="term" value="C:mitochondrial outer membrane"/>
    <property type="evidence" value="ECO:0000318"/>
    <property type="project" value="GO_Central"/>
</dbReference>
<dbReference type="Proteomes" id="UP000030748">
    <property type="component" value="Unassembled WGS sequence"/>
</dbReference>
<dbReference type="InterPro" id="IPR051701">
    <property type="entry name" value="Mito_OM_Translocase_MSP1"/>
</dbReference>
<dbReference type="EMBL" id="KI630214">
    <property type="protein sequence ID" value="EYU44233.1"/>
    <property type="molecule type" value="Genomic_DNA"/>
</dbReference>
<keyword evidence="4 6" id="KW-0067">ATP-binding</keyword>
<evidence type="ECO:0000256" key="6">
    <source>
        <dbReference type="RuleBase" id="RU003651"/>
    </source>
</evidence>
<dbReference type="InterPro" id="IPR003959">
    <property type="entry name" value="ATPase_AAA_core"/>
</dbReference>
<dbReference type="Gene3D" id="3.40.50.300">
    <property type="entry name" value="P-loop containing nucleotide triphosphate hydrolases"/>
    <property type="match status" value="2"/>
</dbReference>
<dbReference type="PANTHER" id="PTHR45644:SF3">
    <property type="entry name" value="FI08533P-RELATED"/>
    <property type="match status" value="1"/>
</dbReference>
<dbReference type="PANTHER" id="PTHR45644">
    <property type="entry name" value="AAA ATPASE, PUTATIVE (AFU_ORTHOLOGUE AFUA_2G12920)-RELATED-RELATED"/>
    <property type="match status" value="1"/>
</dbReference>
<dbReference type="Gene3D" id="1.10.8.60">
    <property type="match status" value="1"/>
</dbReference>
<name>A0A022RWU3_ERYGU</name>
<protein>
    <recommendedName>
        <fullName evidence="7">AAA+ ATPase domain-containing protein</fullName>
    </recommendedName>
</protein>
<gene>
    <name evidence="8" type="ORF">MIMGU_mgv1a025625mg</name>
</gene>
<evidence type="ECO:0000259" key="7">
    <source>
        <dbReference type="SMART" id="SM00382"/>
    </source>
</evidence>
<dbReference type="InterPro" id="IPR003593">
    <property type="entry name" value="AAA+_ATPase"/>
</dbReference>
<organism evidence="8 9">
    <name type="scientific">Erythranthe guttata</name>
    <name type="common">Yellow monkey flower</name>
    <name type="synonym">Mimulus guttatus</name>
    <dbReference type="NCBI Taxonomy" id="4155"/>
    <lineage>
        <taxon>Eukaryota</taxon>
        <taxon>Viridiplantae</taxon>
        <taxon>Streptophyta</taxon>
        <taxon>Embryophyta</taxon>
        <taxon>Tracheophyta</taxon>
        <taxon>Spermatophyta</taxon>
        <taxon>Magnoliopsida</taxon>
        <taxon>eudicotyledons</taxon>
        <taxon>Gunneridae</taxon>
        <taxon>Pentapetalae</taxon>
        <taxon>asterids</taxon>
        <taxon>lamiids</taxon>
        <taxon>Lamiales</taxon>
        <taxon>Phrymaceae</taxon>
        <taxon>Erythranthe</taxon>
    </lineage>
</organism>
<evidence type="ECO:0000256" key="4">
    <source>
        <dbReference type="ARBA" id="ARBA00022840"/>
    </source>
</evidence>
<feature type="non-terminal residue" evidence="8">
    <location>
        <position position="319"/>
    </location>
</feature>
<sequence length="319" mass="35371">MMIHAVAIPFQPVPVPATLSRRSDCVLPVSQRSVLLPNPERRVPFPFRYGAVQHGESKKKQIAKAFTRPYEDIVAADIINPDNVDVDFDSIGGLDEFKKELYELVILPLRRPELFSHGKLVTPQRGILLYGPPGTGKTMLAKAIAKESGAVFINLRISSLKSQWLGESEKQVAAVFSLAHKRQPKNSRVMVLACTNRPSDLDEAILRRLPRSFEIGMPDLKARVAILKTILKGEKVDHGIDHDYICGLCDGYSGSDIFELCKKAVYLPIRDFLDDEKAGKPSDNGVRPLSQLDLEKAIATTTNTIVAAAQYTKKRNSNL</sequence>
<accession>A0A022RWU3</accession>
<evidence type="ECO:0000256" key="3">
    <source>
        <dbReference type="ARBA" id="ARBA00022787"/>
    </source>
</evidence>
<dbReference type="SUPFAM" id="SSF52540">
    <property type="entry name" value="P-loop containing nucleoside triphosphate hydrolases"/>
    <property type="match status" value="1"/>
</dbReference>
<evidence type="ECO:0000256" key="2">
    <source>
        <dbReference type="ARBA" id="ARBA00022741"/>
    </source>
</evidence>
<comment type="similarity">
    <text evidence="6">Belongs to the AAA ATPase family.</text>
</comment>
<dbReference type="InterPro" id="IPR003960">
    <property type="entry name" value="ATPase_AAA_CS"/>
</dbReference>
<keyword evidence="9" id="KW-1185">Reference proteome</keyword>
<evidence type="ECO:0000313" key="9">
    <source>
        <dbReference type="Proteomes" id="UP000030748"/>
    </source>
</evidence>
<comment type="subcellular location">
    <subcellularLocation>
        <location evidence="1">Mitochondrion outer membrane</location>
        <topology evidence="1">Single-pass membrane protein</topology>
    </subcellularLocation>
</comment>
<evidence type="ECO:0000256" key="5">
    <source>
        <dbReference type="ARBA" id="ARBA00023128"/>
    </source>
</evidence>
<evidence type="ECO:0000256" key="1">
    <source>
        <dbReference type="ARBA" id="ARBA00004572"/>
    </source>
</evidence>
<dbReference type="GO" id="GO:0005524">
    <property type="term" value="F:ATP binding"/>
    <property type="evidence" value="ECO:0007669"/>
    <property type="project" value="UniProtKB-KW"/>
</dbReference>
<proteinExistence type="inferred from homology"/>
<dbReference type="PROSITE" id="PS00674">
    <property type="entry name" value="AAA"/>
    <property type="match status" value="1"/>
</dbReference>
<evidence type="ECO:0000313" key="8">
    <source>
        <dbReference type="EMBL" id="EYU44233.1"/>
    </source>
</evidence>
<dbReference type="GO" id="GO:0016887">
    <property type="term" value="F:ATP hydrolysis activity"/>
    <property type="evidence" value="ECO:0007669"/>
    <property type="project" value="InterPro"/>
</dbReference>
<dbReference type="Pfam" id="PF00004">
    <property type="entry name" value="AAA"/>
    <property type="match status" value="1"/>
</dbReference>
<dbReference type="Pfam" id="PF17862">
    <property type="entry name" value="AAA_lid_3"/>
    <property type="match status" value="1"/>
</dbReference>
<dbReference type="AlphaFoldDB" id="A0A022RWU3"/>